<reference evidence="2" key="1">
    <citation type="journal article" date="2022" name="bioRxiv">
        <title>Sequencing and chromosome-scale assembly of the giantPleurodeles waltlgenome.</title>
        <authorList>
            <person name="Brown T."/>
            <person name="Elewa A."/>
            <person name="Iarovenko S."/>
            <person name="Subramanian E."/>
            <person name="Araus A.J."/>
            <person name="Petzold A."/>
            <person name="Susuki M."/>
            <person name="Suzuki K.-i.T."/>
            <person name="Hayashi T."/>
            <person name="Toyoda A."/>
            <person name="Oliveira C."/>
            <person name="Osipova E."/>
            <person name="Leigh N.D."/>
            <person name="Simon A."/>
            <person name="Yun M.H."/>
        </authorList>
    </citation>
    <scope>NUCLEOTIDE SEQUENCE</scope>
    <source>
        <strain evidence="2">20211129_DDA</strain>
        <tissue evidence="2">Liver</tissue>
    </source>
</reference>
<protein>
    <submittedName>
        <fullName evidence="2">Uncharacterized protein</fullName>
    </submittedName>
</protein>
<evidence type="ECO:0000313" key="2">
    <source>
        <dbReference type="EMBL" id="KAJ1209862.1"/>
    </source>
</evidence>
<feature type="region of interest" description="Disordered" evidence="1">
    <location>
        <begin position="1"/>
        <end position="195"/>
    </location>
</feature>
<gene>
    <name evidence="2" type="ORF">NDU88_005234</name>
</gene>
<dbReference type="EMBL" id="JANPWB010000002">
    <property type="protein sequence ID" value="KAJ1209862.1"/>
    <property type="molecule type" value="Genomic_DNA"/>
</dbReference>
<evidence type="ECO:0000313" key="3">
    <source>
        <dbReference type="Proteomes" id="UP001066276"/>
    </source>
</evidence>
<feature type="compositionally biased region" description="Polar residues" evidence="1">
    <location>
        <begin position="92"/>
        <end position="101"/>
    </location>
</feature>
<comment type="caution">
    <text evidence="2">The sequence shown here is derived from an EMBL/GenBank/DDBJ whole genome shotgun (WGS) entry which is preliminary data.</text>
</comment>
<dbReference type="AlphaFoldDB" id="A0AAV7WAV4"/>
<feature type="compositionally biased region" description="Basic and acidic residues" evidence="1">
    <location>
        <begin position="68"/>
        <end position="78"/>
    </location>
</feature>
<keyword evidence="3" id="KW-1185">Reference proteome</keyword>
<accession>A0AAV7WAV4</accession>
<organism evidence="2 3">
    <name type="scientific">Pleurodeles waltl</name>
    <name type="common">Iberian ribbed newt</name>
    <dbReference type="NCBI Taxonomy" id="8319"/>
    <lineage>
        <taxon>Eukaryota</taxon>
        <taxon>Metazoa</taxon>
        <taxon>Chordata</taxon>
        <taxon>Craniata</taxon>
        <taxon>Vertebrata</taxon>
        <taxon>Euteleostomi</taxon>
        <taxon>Amphibia</taxon>
        <taxon>Batrachia</taxon>
        <taxon>Caudata</taxon>
        <taxon>Salamandroidea</taxon>
        <taxon>Salamandridae</taxon>
        <taxon>Pleurodelinae</taxon>
        <taxon>Pleurodeles</taxon>
    </lineage>
</organism>
<name>A0AAV7WAV4_PLEWA</name>
<feature type="compositionally biased region" description="Basic and acidic residues" evidence="1">
    <location>
        <begin position="140"/>
        <end position="159"/>
    </location>
</feature>
<evidence type="ECO:0000256" key="1">
    <source>
        <dbReference type="SAM" id="MobiDB-lite"/>
    </source>
</evidence>
<proteinExistence type="predicted"/>
<sequence>MGEGRHPMGMCGGKDTDARRGTQNPTATHPLLWTEAVDCWESHGRENDSTGEESEAINGEVGNMSWDDDGHGKHDPEHIASTLPHNRETCNPPITGSTSTESQRKRSHRGSGTAELQEPGPPLCVRLRRGLAGSAIGSSRDPRSLTPREDPKRLQHTGEHPSGVEGGGGPRWRGSGRAYEHAGCWDAGPGSRLTA</sequence>
<dbReference type="Proteomes" id="UP001066276">
    <property type="component" value="Chromosome 1_2"/>
</dbReference>